<dbReference type="HOGENOM" id="CLU_2048102_0_0_10"/>
<dbReference type="EMBL" id="CP002831">
    <property type="protein sequence ID" value="AFC24352.1"/>
    <property type="molecule type" value="Genomic_DNA"/>
</dbReference>
<evidence type="ECO:0000313" key="2">
    <source>
        <dbReference type="EMBL" id="AFC24352.1"/>
    </source>
</evidence>
<evidence type="ECO:0000256" key="1">
    <source>
        <dbReference type="SAM" id="SignalP"/>
    </source>
</evidence>
<keyword evidence="3" id="KW-1185">Reference proteome</keyword>
<keyword evidence="1" id="KW-0732">Signal</keyword>
<protein>
    <submittedName>
        <fullName evidence="2">Uncharacterized protein</fullName>
    </submittedName>
</protein>
<gene>
    <name evidence="2" type="ordered locus">SGRA_1617</name>
</gene>
<dbReference type="STRING" id="984262.SGRA_1617"/>
<dbReference type="OrthoDB" id="9838926at2"/>
<feature type="chain" id="PRO_5003604205" evidence="1">
    <location>
        <begin position="23"/>
        <end position="120"/>
    </location>
</feature>
<proteinExistence type="predicted"/>
<sequence>MYKWILSFALLAFLFIGQEASAQDRAAAAPAANTTVVANPISDLLDLLRKDYQATAELVDVANRSAQYIPTRNHENYEAFKGLFLKKLSYYMPEADHSRLKTDAKFADILQRLYRQAGRR</sequence>
<dbReference type="AlphaFoldDB" id="H6L9Y9"/>
<dbReference type="Proteomes" id="UP000007519">
    <property type="component" value="Chromosome"/>
</dbReference>
<organism evidence="2 3">
    <name type="scientific">Saprospira grandis (strain Lewin)</name>
    <dbReference type="NCBI Taxonomy" id="984262"/>
    <lineage>
        <taxon>Bacteria</taxon>
        <taxon>Pseudomonadati</taxon>
        <taxon>Bacteroidota</taxon>
        <taxon>Saprospiria</taxon>
        <taxon>Saprospirales</taxon>
        <taxon>Saprospiraceae</taxon>
        <taxon>Saprospira</taxon>
    </lineage>
</organism>
<dbReference type="RefSeq" id="WP_015691988.1">
    <property type="nucleotide sequence ID" value="NC_016940.1"/>
</dbReference>
<reference evidence="2 3" key="1">
    <citation type="journal article" date="2012" name="Stand. Genomic Sci.">
        <title>Complete genome sequencing and analysis of Saprospira grandis str. Lewin, a predatory marine bacterium.</title>
        <authorList>
            <person name="Saw J.H."/>
            <person name="Yuryev A."/>
            <person name="Kanbe M."/>
            <person name="Hou S."/>
            <person name="Young A.G."/>
            <person name="Aizawa S."/>
            <person name="Alam M."/>
        </authorList>
    </citation>
    <scope>NUCLEOTIDE SEQUENCE [LARGE SCALE GENOMIC DNA]</scope>
    <source>
        <strain evidence="2 3">Lewin</strain>
    </source>
</reference>
<feature type="signal peptide" evidence="1">
    <location>
        <begin position="1"/>
        <end position="22"/>
    </location>
</feature>
<name>H6L9Y9_SAPGL</name>
<evidence type="ECO:0000313" key="3">
    <source>
        <dbReference type="Proteomes" id="UP000007519"/>
    </source>
</evidence>
<accession>H6L9Y9</accession>
<dbReference type="KEGG" id="sgn:SGRA_1617"/>